<dbReference type="PROSITE" id="PS51688">
    <property type="entry name" value="ICA"/>
    <property type="match status" value="1"/>
</dbReference>
<feature type="domain" description="Peptidase S74" evidence="3">
    <location>
        <begin position="203"/>
        <end position="310"/>
    </location>
</feature>
<dbReference type="EMBL" id="LR796440">
    <property type="protein sequence ID" value="CAB4144021.1"/>
    <property type="molecule type" value="Genomic_DNA"/>
</dbReference>
<gene>
    <name evidence="4" type="ORF">UFOVP454_8</name>
</gene>
<comment type="subcellular location">
    <subcellularLocation>
        <location evidence="1">Virion</location>
    </subcellularLocation>
</comment>
<evidence type="ECO:0000313" key="4">
    <source>
        <dbReference type="EMBL" id="CAB4144021.1"/>
    </source>
</evidence>
<dbReference type="GO" id="GO:0098015">
    <property type="term" value="C:virus tail"/>
    <property type="evidence" value="ECO:0007669"/>
    <property type="project" value="UniProtKB-KW"/>
</dbReference>
<evidence type="ECO:0000256" key="2">
    <source>
        <dbReference type="ARBA" id="ARBA00022732"/>
    </source>
</evidence>
<keyword evidence="2" id="KW-1227">Viral tail protein</keyword>
<reference evidence="4" key="1">
    <citation type="submission" date="2020-04" db="EMBL/GenBank/DDBJ databases">
        <authorList>
            <person name="Chiriac C."/>
            <person name="Salcher M."/>
            <person name="Ghai R."/>
            <person name="Kavagutti S V."/>
        </authorList>
    </citation>
    <scope>NUCLEOTIDE SEQUENCE</scope>
</reference>
<accession>A0A6J5MCW5</accession>
<organism evidence="4">
    <name type="scientific">uncultured Caudovirales phage</name>
    <dbReference type="NCBI Taxonomy" id="2100421"/>
    <lineage>
        <taxon>Viruses</taxon>
        <taxon>Duplodnaviria</taxon>
        <taxon>Heunggongvirae</taxon>
        <taxon>Uroviricota</taxon>
        <taxon>Caudoviricetes</taxon>
        <taxon>Peduoviridae</taxon>
        <taxon>Maltschvirus</taxon>
        <taxon>Maltschvirus maltsch</taxon>
    </lineage>
</organism>
<sequence length="310" mass="31848">MANVKISGLTAAGAVAGANEFEINEAGTSKKVTGAQIAAHVLGGSYGATLPNLTVDTNVLHVDATNNRVGIGNTTPTVALDVTGAAQVSSHFAVNGDLVIDTNVLFVSSNNNNVGIGTTSPDALLSINGVTSFADGTAAAPSITNIGDLNTGIFFPAADTIAFAEGGTEGVRISSSGGLSVGTTSDPGTGAINATGNITAFFSDIRLKNNLGTIDNALDKVSKLSGIYYTNNDTANKYGYTSTEKQVGVIAQEVKAVLPEVVKAAPFDLDETNTSKSGENYMTVQYDKLVPLLIEAIKELKQEIEILKTK</sequence>
<protein>
    <submittedName>
        <fullName evidence="4">Intramolecular chaperone auto-processing domain containing protein</fullName>
    </submittedName>
</protein>
<evidence type="ECO:0000259" key="3">
    <source>
        <dbReference type="PROSITE" id="PS51688"/>
    </source>
</evidence>
<keyword evidence="2" id="KW-0946">Virion</keyword>
<dbReference type="InterPro" id="IPR030392">
    <property type="entry name" value="S74_ICA"/>
</dbReference>
<evidence type="ECO:0000256" key="1">
    <source>
        <dbReference type="ARBA" id="ARBA00004328"/>
    </source>
</evidence>
<name>A0A6J5MCW5_9CAUD</name>
<proteinExistence type="predicted"/>
<dbReference type="Pfam" id="PF13884">
    <property type="entry name" value="Peptidase_S74"/>
    <property type="match status" value="1"/>
</dbReference>